<evidence type="ECO:0000259" key="1">
    <source>
        <dbReference type="Pfam" id="PF00248"/>
    </source>
</evidence>
<organism evidence="2 3">
    <name type="scientific">Atta cephalotes</name>
    <name type="common">Leafcutter ant</name>
    <dbReference type="NCBI Taxonomy" id="12957"/>
    <lineage>
        <taxon>Eukaryota</taxon>
        <taxon>Metazoa</taxon>
        <taxon>Ecdysozoa</taxon>
        <taxon>Arthropoda</taxon>
        <taxon>Hexapoda</taxon>
        <taxon>Insecta</taxon>
        <taxon>Pterygota</taxon>
        <taxon>Neoptera</taxon>
        <taxon>Endopterygota</taxon>
        <taxon>Hymenoptera</taxon>
        <taxon>Apocrita</taxon>
        <taxon>Aculeata</taxon>
        <taxon>Formicoidea</taxon>
        <taxon>Formicidae</taxon>
        <taxon>Myrmicinae</taxon>
        <taxon>Atta</taxon>
    </lineage>
</organism>
<dbReference type="PANTHER" id="PTHR11732">
    <property type="entry name" value="ALDO/KETO REDUCTASE"/>
    <property type="match status" value="1"/>
</dbReference>
<evidence type="ECO:0000313" key="3">
    <source>
        <dbReference type="Proteomes" id="UP000005205"/>
    </source>
</evidence>
<dbReference type="SUPFAM" id="SSF51430">
    <property type="entry name" value="NAD(P)-linked oxidoreductase"/>
    <property type="match status" value="1"/>
</dbReference>
<reference evidence="3" key="1">
    <citation type="journal article" date="2011" name="PLoS Genet.">
        <title>The genome sequence of the leaf-cutter ant Atta cephalotes reveals insights into its obligate symbiotic lifestyle.</title>
        <authorList>
            <person name="Suen G."/>
            <person name="Teiling C."/>
            <person name="Li L."/>
            <person name="Holt C."/>
            <person name="Abouheif E."/>
            <person name="Bornberg-Bauer E."/>
            <person name="Bouffard P."/>
            <person name="Caldera E.J."/>
            <person name="Cash E."/>
            <person name="Cavanaugh A."/>
            <person name="Denas O."/>
            <person name="Elhaik E."/>
            <person name="Fave M.J."/>
            <person name="Gadau J."/>
            <person name="Gibson J.D."/>
            <person name="Graur D."/>
            <person name="Grubbs K.J."/>
            <person name="Hagen D.E."/>
            <person name="Harkins T.T."/>
            <person name="Helmkampf M."/>
            <person name="Hu H."/>
            <person name="Johnson B.R."/>
            <person name="Kim J."/>
            <person name="Marsh S.E."/>
            <person name="Moeller J.A."/>
            <person name="Munoz-Torres M.C."/>
            <person name="Murphy M.C."/>
            <person name="Naughton M.C."/>
            <person name="Nigam S."/>
            <person name="Overson R."/>
            <person name="Rajakumar R."/>
            <person name="Reese J.T."/>
            <person name="Scott J.J."/>
            <person name="Smith C.R."/>
            <person name="Tao S."/>
            <person name="Tsutsui N.D."/>
            <person name="Viljakainen L."/>
            <person name="Wissler L."/>
            <person name="Yandell M.D."/>
            <person name="Zimmer F."/>
            <person name="Taylor J."/>
            <person name="Slater S.C."/>
            <person name="Clifton S.W."/>
            <person name="Warren W.C."/>
            <person name="Elsik C.G."/>
            <person name="Smith C.D."/>
            <person name="Weinstock G.M."/>
            <person name="Gerardo N.M."/>
            <person name="Currie C.R."/>
        </authorList>
    </citation>
    <scope>NUCLEOTIDE SEQUENCE [LARGE SCALE GENOMIC DNA]</scope>
</reference>
<evidence type="ECO:0000313" key="2">
    <source>
        <dbReference type="EnsemblMetazoa" id="XP_012062185.1"/>
    </source>
</evidence>
<sequence>MAGIPKITFSNGYKMPALGLGTYKSQLGDVKRAVKDAIDLGYRHIDTAFFYGNEKEIGEAIRDKIEDSSVTREDLFITTKLWNNFHKEEYIVPACKQSLANLGLDYVDLFLVHWPFAFK</sequence>
<dbReference type="eggNOG" id="KOG1577">
    <property type="taxonomic scope" value="Eukaryota"/>
</dbReference>
<dbReference type="Pfam" id="PF00248">
    <property type="entry name" value="Aldo_ket_red"/>
    <property type="match status" value="1"/>
</dbReference>
<name>A0A158NXC7_ATTCE</name>
<dbReference type="Gene3D" id="3.20.20.100">
    <property type="entry name" value="NADP-dependent oxidoreductase domain"/>
    <property type="match status" value="1"/>
</dbReference>
<keyword evidence="3" id="KW-1185">Reference proteome</keyword>
<dbReference type="STRING" id="12957.A0A158NXC7"/>
<dbReference type="GO" id="GO:0016491">
    <property type="term" value="F:oxidoreductase activity"/>
    <property type="evidence" value="ECO:0007669"/>
    <property type="project" value="InterPro"/>
</dbReference>
<dbReference type="Proteomes" id="UP000005205">
    <property type="component" value="Unassembled WGS sequence"/>
</dbReference>
<dbReference type="EMBL" id="ADTU01029693">
    <property type="status" value="NOT_ANNOTATED_CDS"/>
    <property type="molecule type" value="Genomic_DNA"/>
</dbReference>
<dbReference type="PROSITE" id="PS00798">
    <property type="entry name" value="ALDOKETO_REDUCTASE_1"/>
    <property type="match status" value="1"/>
</dbReference>
<dbReference type="OrthoDB" id="416253at2759"/>
<dbReference type="AlphaFoldDB" id="A0A158NXC7"/>
<dbReference type="PRINTS" id="PR00069">
    <property type="entry name" value="ALDKETRDTASE"/>
</dbReference>
<dbReference type="InterPro" id="IPR020471">
    <property type="entry name" value="AKR"/>
</dbReference>
<feature type="domain" description="NADP-dependent oxidoreductase" evidence="1">
    <location>
        <begin position="18"/>
        <end position="116"/>
    </location>
</feature>
<dbReference type="InParanoid" id="A0A158NXC7"/>
<gene>
    <name evidence="2" type="primary">105625466</name>
</gene>
<dbReference type="EnsemblMetazoa" id="XM_012206795.1">
    <property type="protein sequence ID" value="XP_012062185.1"/>
    <property type="gene ID" value="LOC105625466"/>
</dbReference>
<dbReference type="InterPro" id="IPR036812">
    <property type="entry name" value="NAD(P)_OxRdtase_dom_sf"/>
</dbReference>
<protein>
    <recommendedName>
        <fullName evidence="1">NADP-dependent oxidoreductase domain-containing protein</fullName>
    </recommendedName>
</protein>
<dbReference type="KEGG" id="acep:105625466"/>
<reference evidence="2" key="2">
    <citation type="submission" date="2016-04" db="UniProtKB">
        <authorList>
            <consortium name="EnsemblMetazoa"/>
        </authorList>
    </citation>
    <scope>IDENTIFICATION</scope>
</reference>
<proteinExistence type="predicted"/>
<dbReference type="InterPro" id="IPR018170">
    <property type="entry name" value="Aldo/ket_reductase_CS"/>
</dbReference>
<accession>A0A158NXC7</accession>
<dbReference type="InterPro" id="IPR023210">
    <property type="entry name" value="NADP_OxRdtase_dom"/>
</dbReference>